<dbReference type="HOGENOM" id="CLU_069356_24_2_11"/>
<dbReference type="OrthoDB" id="9805134at2"/>
<evidence type="ECO:0000313" key="6">
    <source>
        <dbReference type="EMBL" id="ACY97352.1"/>
    </source>
</evidence>
<dbReference type="GO" id="GO:0000976">
    <property type="term" value="F:transcription cis-regulatory region binding"/>
    <property type="evidence" value="ECO:0007669"/>
    <property type="project" value="TreeGrafter"/>
</dbReference>
<organism evidence="6 7">
    <name type="scientific">Thermomonospora curvata (strain ATCC 19995 / DSM 43183 / JCM 3096 / KCTC 9072 / NBRC 15933 / NCIMB 10081 / Henssen B9)</name>
    <dbReference type="NCBI Taxonomy" id="471852"/>
    <lineage>
        <taxon>Bacteria</taxon>
        <taxon>Bacillati</taxon>
        <taxon>Actinomycetota</taxon>
        <taxon>Actinomycetes</taxon>
        <taxon>Streptosporangiales</taxon>
        <taxon>Thermomonosporaceae</taxon>
        <taxon>Thermomonospora</taxon>
    </lineage>
</organism>
<evidence type="ECO:0000256" key="2">
    <source>
        <dbReference type="ARBA" id="ARBA00023125"/>
    </source>
</evidence>
<dbReference type="InterPro" id="IPR001647">
    <property type="entry name" value="HTH_TetR"/>
</dbReference>
<evidence type="ECO:0000313" key="7">
    <source>
        <dbReference type="Proteomes" id="UP000001918"/>
    </source>
</evidence>
<keyword evidence="3" id="KW-0804">Transcription</keyword>
<dbReference type="InterPro" id="IPR049484">
    <property type="entry name" value="Rv0078-like_C"/>
</dbReference>
<evidence type="ECO:0000256" key="1">
    <source>
        <dbReference type="ARBA" id="ARBA00023015"/>
    </source>
</evidence>
<feature type="DNA-binding region" description="H-T-H motif" evidence="4">
    <location>
        <begin position="32"/>
        <end position="51"/>
    </location>
</feature>
<dbReference type="Pfam" id="PF00440">
    <property type="entry name" value="TetR_N"/>
    <property type="match status" value="1"/>
</dbReference>
<dbReference type="InterPro" id="IPR023772">
    <property type="entry name" value="DNA-bd_HTH_TetR-type_CS"/>
</dbReference>
<feature type="domain" description="HTH tetR-type" evidence="5">
    <location>
        <begin position="9"/>
        <end position="69"/>
    </location>
</feature>
<dbReference type="eggNOG" id="COG1309">
    <property type="taxonomic scope" value="Bacteria"/>
</dbReference>
<dbReference type="SUPFAM" id="SSF46689">
    <property type="entry name" value="Homeodomain-like"/>
    <property type="match status" value="1"/>
</dbReference>
<evidence type="ECO:0000259" key="5">
    <source>
        <dbReference type="PROSITE" id="PS50977"/>
    </source>
</evidence>
<dbReference type="InterPro" id="IPR050109">
    <property type="entry name" value="HTH-type_TetR-like_transc_reg"/>
</dbReference>
<dbReference type="GO" id="GO:0003700">
    <property type="term" value="F:DNA-binding transcription factor activity"/>
    <property type="evidence" value="ECO:0007669"/>
    <property type="project" value="TreeGrafter"/>
</dbReference>
<dbReference type="EMBL" id="CP001738">
    <property type="protein sequence ID" value="ACY97352.1"/>
    <property type="molecule type" value="Genomic_DNA"/>
</dbReference>
<keyword evidence="1" id="KW-0805">Transcription regulation</keyword>
<gene>
    <name evidence="6" type="ordered locus">Tcur_1778</name>
</gene>
<dbReference type="AlphaFoldDB" id="D1AC86"/>
<keyword evidence="2 4" id="KW-0238">DNA-binding</keyword>
<dbReference type="Pfam" id="PF21351">
    <property type="entry name" value="TetR_C_41"/>
    <property type="match status" value="1"/>
</dbReference>
<dbReference type="PANTHER" id="PTHR30055">
    <property type="entry name" value="HTH-TYPE TRANSCRIPTIONAL REGULATOR RUTR"/>
    <property type="match status" value="1"/>
</dbReference>
<dbReference type="PANTHER" id="PTHR30055:SF234">
    <property type="entry name" value="HTH-TYPE TRANSCRIPTIONAL REGULATOR BETI"/>
    <property type="match status" value="1"/>
</dbReference>
<evidence type="ECO:0000256" key="3">
    <source>
        <dbReference type="ARBA" id="ARBA00023163"/>
    </source>
</evidence>
<dbReference type="KEGG" id="tcu:Tcur_1778"/>
<reference evidence="6 7" key="1">
    <citation type="journal article" date="2011" name="Stand. Genomic Sci.">
        <title>Complete genome sequence of Thermomonospora curvata type strain (B9).</title>
        <authorList>
            <person name="Chertkov O."/>
            <person name="Sikorski J."/>
            <person name="Nolan M."/>
            <person name="Lapidus A."/>
            <person name="Lucas S."/>
            <person name="Del Rio T.G."/>
            <person name="Tice H."/>
            <person name="Cheng J.F."/>
            <person name="Goodwin L."/>
            <person name="Pitluck S."/>
            <person name="Liolios K."/>
            <person name="Ivanova N."/>
            <person name="Mavromatis K."/>
            <person name="Mikhailova N."/>
            <person name="Ovchinnikova G."/>
            <person name="Pati A."/>
            <person name="Chen A."/>
            <person name="Palaniappan K."/>
            <person name="Djao O.D."/>
            <person name="Land M."/>
            <person name="Hauser L."/>
            <person name="Chang Y.J."/>
            <person name="Jeffries C.D."/>
            <person name="Brettin T."/>
            <person name="Han C."/>
            <person name="Detter J.C."/>
            <person name="Rohde M."/>
            <person name="Goker M."/>
            <person name="Woyke T."/>
            <person name="Bristow J."/>
            <person name="Eisen J.A."/>
            <person name="Markowitz V."/>
            <person name="Hugenholtz P."/>
            <person name="Klenk H.P."/>
            <person name="Kyrpides N.C."/>
        </authorList>
    </citation>
    <scope>NUCLEOTIDE SEQUENCE [LARGE SCALE GENOMIC DNA]</scope>
    <source>
        <strain evidence="7">ATCC 19995 / DSM 43183 / JCM 3096 / KCTC 9072 / NBRC 15933 / NCIMB 10081 / Henssen B9</strain>
    </source>
</reference>
<dbReference type="InterPro" id="IPR009057">
    <property type="entry name" value="Homeodomain-like_sf"/>
</dbReference>
<dbReference type="Gene3D" id="1.10.357.10">
    <property type="entry name" value="Tetracycline Repressor, domain 2"/>
    <property type="match status" value="1"/>
</dbReference>
<evidence type="ECO:0000256" key="4">
    <source>
        <dbReference type="PROSITE-ProRule" id="PRU00335"/>
    </source>
</evidence>
<proteinExistence type="predicted"/>
<dbReference type="STRING" id="471852.Tcur_1778"/>
<dbReference type="PROSITE" id="PS01081">
    <property type="entry name" value="HTH_TETR_1"/>
    <property type="match status" value="1"/>
</dbReference>
<dbReference type="PRINTS" id="PR00455">
    <property type="entry name" value="HTHTETR"/>
</dbReference>
<sequence length="211" mass="22582">MNRKVEQGDATRAQLIAAGVALFTERGFAGTSTTEIVRRAGVTRGALYHHFADKEDLFEAVYQEVEKEVFARCAAASAGAADTASALITGLHAFLDACLEPKVRQIMLRDGPAVLGWERSLSFEDPHCARRLLRRALHAAAAEGLLPAEHADPLTHALFGAVFQAGYAICVAADPAAERDRAGKALGDLVSALLSPLRCRRTGPHEDDHTA</sequence>
<dbReference type="Proteomes" id="UP000001918">
    <property type="component" value="Chromosome"/>
</dbReference>
<name>D1AC86_THECD</name>
<dbReference type="RefSeq" id="WP_012852136.1">
    <property type="nucleotide sequence ID" value="NC_013510.1"/>
</dbReference>
<accession>D1AC86</accession>
<protein>
    <submittedName>
        <fullName evidence="6">Transcriptional regulator, TetR family</fullName>
    </submittedName>
</protein>
<keyword evidence="7" id="KW-1185">Reference proteome</keyword>
<dbReference type="PROSITE" id="PS50977">
    <property type="entry name" value="HTH_TETR_2"/>
    <property type="match status" value="1"/>
</dbReference>